<sequence>MRKYQFLILFLLVAAAFVLRLWHIDFGLPELYHPDERIATDEIGRFVDGDFSVKRYNHPPLIKYAAYAGLTAVTLIKGYSPEEQKARITLFMRFVSLLSGTAIVAVLFFAARAFLSFYQSILCCALYTFIPMNIFLSKYGAPDALLSFFFLLAVLLQIRMLTHYTKGIAVLNGLFFLLAVAAKYNAVFLVIPFTFAHFIAVRRAGQRLWSSFSVVRLLLFCAGSFAGCFIGFITLFLGDWKYLFGALQYERQHLFAKGHYGLTITGWDYFYCFHFIRSILPETGLLFTAGIFGGIIILLAKKNPAAYLLLLAIVPYYVVVESVYKVPVVYQRYILPLMGLYCISCCLFFDWVSGVVGQRLKADKTQVFSVLLILVMMLPAYKSVRYLSDMYPDTRMQMKSYLKENVPAGKRLLIEWPGAGYYPYLFDRYRIVTKPQLRLLSNADYVLASSLMYDRYFDYPDELPEKTHFYKFLFQNAELIYIAKPEYETYLIHNPELRLYATQNKRTQNARQK</sequence>
<comment type="subcellular location">
    <subcellularLocation>
        <location evidence="1">Cell membrane</location>
        <topology evidence="1">Multi-pass membrane protein</topology>
    </subcellularLocation>
</comment>
<dbReference type="InterPro" id="IPR050297">
    <property type="entry name" value="LipidA_mod_glycosyltrf_83"/>
</dbReference>
<dbReference type="Proteomes" id="UP000266426">
    <property type="component" value="Unassembled WGS sequence"/>
</dbReference>
<evidence type="ECO:0000256" key="1">
    <source>
        <dbReference type="ARBA" id="ARBA00004651"/>
    </source>
</evidence>
<dbReference type="AlphaFoldDB" id="A0A3A4RD00"/>
<feature type="transmembrane region" description="Helical" evidence="8">
    <location>
        <begin position="91"/>
        <end position="111"/>
    </location>
</feature>
<organism evidence="9 10">
    <name type="scientific">Candidatus Auribacter fodinae</name>
    <dbReference type="NCBI Taxonomy" id="2093366"/>
    <lineage>
        <taxon>Bacteria</taxon>
        <taxon>Pseudomonadati</taxon>
        <taxon>Candidatus Auribacterota</taxon>
        <taxon>Candidatus Auribacteria</taxon>
        <taxon>Candidatus Auribacterales</taxon>
        <taxon>Candidatus Auribacteraceae</taxon>
        <taxon>Candidatus Auribacter</taxon>
    </lineage>
</organism>
<evidence type="ECO:0000256" key="5">
    <source>
        <dbReference type="ARBA" id="ARBA00022692"/>
    </source>
</evidence>
<keyword evidence="5 8" id="KW-0812">Transmembrane</keyword>
<comment type="caution">
    <text evidence="9">The sequence shown here is derived from an EMBL/GenBank/DDBJ whole genome shotgun (WGS) entry which is preliminary data.</text>
</comment>
<evidence type="ECO:0000256" key="6">
    <source>
        <dbReference type="ARBA" id="ARBA00022989"/>
    </source>
</evidence>
<dbReference type="PANTHER" id="PTHR33908:SF11">
    <property type="entry name" value="MEMBRANE PROTEIN"/>
    <property type="match status" value="1"/>
</dbReference>
<keyword evidence="6 8" id="KW-1133">Transmembrane helix</keyword>
<feature type="transmembrane region" description="Helical" evidence="8">
    <location>
        <begin position="117"/>
        <end position="136"/>
    </location>
</feature>
<dbReference type="EMBL" id="QZJZ01000025">
    <property type="protein sequence ID" value="RJP60617.1"/>
    <property type="molecule type" value="Genomic_DNA"/>
</dbReference>
<dbReference type="GO" id="GO:0016763">
    <property type="term" value="F:pentosyltransferase activity"/>
    <property type="evidence" value="ECO:0007669"/>
    <property type="project" value="TreeGrafter"/>
</dbReference>
<dbReference type="GO" id="GO:0009103">
    <property type="term" value="P:lipopolysaccharide biosynthetic process"/>
    <property type="evidence" value="ECO:0007669"/>
    <property type="project" value="UniProtKB-ARBA"/>
</dbReference>
<feature type="transmembrane region" description="Helical" evidence="8">
    <location>
        <begin position="217"/>
        <end position="238"/>
    </location>
</feature>
<evidence type="ECO:0000256" key="4">
    <source>
        <dbReference type="ARBA" id="ARBA00022679"/>
    </source>
</evidence>
<accession>A0A3A4RD00</accession>
<keyword evidence="7 8" id="KW-0472">Membrane</keyword>
<feature type="transmembrane region" description="Helical" evidence="8">
    <location>
        <begin position="365"/>
        <end position="381"/>
    </location>
</feature>
<feature type="transmembrane region" description="Helical" evidence="8">
    <location>
        <begin position="283"/>
        <end position="300"/>
    </location>
</feature>
<feature type="transmembrane region" description="Helical" evidence="8">
    <location>
        <begin position="143"/>
        <end position="162"/>
    </location>
</feature>
<feature type="transmembrane region" description="Helical" evidence="8">
    <location>
        <begin position="61"/>
        <end position="79"/>
    </location>
</feature>
<feature type="transmembrane region" description="Helical" evidence="8">
    <location>
        <begin position="174"/>
        <end position="196"/>
    </location>
</feature>
<proteinExistence type="predicted"/>
<feature type="transmembrane region" description="Helical" evidence="8">
    <location>
        <begin position="306"/>
        <end position="324"/>
    </location>
</feature>
<keyword evidence="2" id="KW-1003">Cell membrane</keyword>
<keyword evidence="3" id="KW-0328">Glycosyltransferase</keyword>
<keyword evidence="4" id="KW-0808">Transferase</keyword>
<evidence type="ECO:0000256" key="2">
    <source>
        <dbReference type="ARBA" id="ARBA00022475"/>
    </source>
</evidence>
<feature type="transmembrane region" description="Helical" evidence="8">
    <location>
        <begin position="333"/>
        <end position="353"/>
    </location>
</feature>
<protein>
    <submittedName>
        <fullName evidence="9">Uncharacterized protein</fullName>
    </submittedName>
</protein>
<dbReference type="PANTHER" id="PTHR33908">
    <property type="entry name" value="MANNOSYLTRANSFERASE YKCB-RELATED"/>
    <property type="match status" value="1"/>
</dbReference>
<evidence type="ECO:0000256" key="7">
    <source>
        <dbReference type="ARBA" id="ARBA00023136"/>
    </source>
</evidence>
<evidence type="ECO:0000313" key="9">
    <source>
        <dbReference type="EMBL" id="RJP60617.1"/>
    </source>
</evidence>
<dbReference type="GO" id="GO:0005886">
    <property type="term" value="C:plasma membrane"/>
    <property type="evidence" value="ECO:0007669"/>
    <property type="project" value="UniProtKB-SubCell"/>
</dbReference>
<gene>
    <name evidence="9" type="ORF">C4541_03675</name>
</gene>
<evidence type="ECO:0000313" key="10">
    <source>
        <dbReference type="Proteomes" id="UP000266426"/>
    </source>
</evidence>
<evidence type="ECO:0000256" key="3">
    <source>
        <dbReference type="ARBA" id="ARBA00022676"/>
    </source>
</evidence>
<name>A0A3A4RD00_9BACT</name>
<evidence type="ECO:0000256" key="8">
    <source>
        <dbReference type="SAM" id="Phobius"/>
    </source>
</evidence>
<reference evidence="9 10" key="1">
    <citation type="journal article" date="2017" name="ISME J.">
        <title>Energy and carbon metabolisms in a deep terrestrial subsurface fluid microbial community.</title>
        <authorList>
            <person name="Momper L."/>
            <person name="Jungbluth S.P."/>
            <person name="Lee M.D."/>
            <person name="Amend J.P."/>
        </authorList>
    </citation>
    <scope>NUCLEOTIDE SEQUENCE [LARGE SCALE GENOMIC DNA]</scope>
    <source>
        <strain evidence="9">SURF_26</strain>
    </source>
</reference>